<dbReference type="Proteomes" id="UP000028123">
    <property type="component" value="Unassembled WGS sequence"/>
</dbReference>
<dbReference type="SUPFAM" id="SSF53850">
    <property type="entry name" value="Periplasmic binding protein-like II"/>
    <property type="match status" value="1"/>
</dbReference>
<evidence type="ECO:0000256" key="3">
    <source>
        <dbReference type="ARBA" id="ARBA00022448"/>
    </source>
</evidence>
<dbReference type="RefSeq" id="WP_051775456.1">
    <property type="nucleotide sequence ID" value="NZ_JNVM01000016.1"/>
</dbReference>
<dbReference type="InterPro" id="IPR010067">
    <property type="entry name" value="ABC_SsuA_sub-bd"/>
</dbReference>
<evidence type="ECO:0000313" key="10">
    <source>
        <dbReference type="Proteomes" id="UP000028123"/>
    </source>
</evidence>
<evidence type="ECO:0000313" key="9">
    <source>
        <dbReference type="EMBL" id="KEQ24459.1"/>
    </source>
</evidence>
<dbReference type="InterPro" id="IPR001638">
    <property type="entry name" value="Solute-binding_3/MltF_N"/>
</dbReference>
<dbReference type="EMBL" id="JNVM01000016">
    <property type="protein sequence ID" value="KEQ24459.1"/>
    <property type="molecule type" value="Genomic_DNA"/>
</dbReference>
<evidence type="ECO:0000256" key="4">
    <source>
        <dbReference type="ARBA" id="ARBA00022729"/>
    </source>
</evidence>
<gene>
    <name evidence="9" type="ORF">ET33_09260</name>
</gene>
<dbReference type="CDD" id="cd13557">
    <property type="entry name" value="PBP2_SsuA"/>
    <property type="match status" value="1"/>
</dbReference>
<dbReference type="PROSITE" id="PS51257">
    <property type="entry name" value="PROKAR_LIPOPROTEIN"/>
    <property type="match status" value="1"/>
</dbReference>
<accession>A0A081P186</accession>
<dbReference type="AlphaFoldDB" id="A0A081P186"/>
<feature type="signal peptide" evidence="7">
    <location>
        <begin position="1"/>
        <end position="29"/>
    </location>
</feature>
<comment type="caution">
    <text evidence="9">The sequence shown here is derived from an EMBL/GenBank/DDBJ whole genome shotgun (WGS) entry which is preliminary data.</text>
</comment>
<comment type="function">
    <text evidence="5">Part of a binding-protein-dependent transport system for aliphatic sulfonates. Putative binding protein.</text>
</comment>
<dbReference type="OrthoDB" id="286202at2"/>
<dbReference type="FunFam" id="3.40.190.10:FF:000050">
    <property type="entry name" value="Sulfonate ABC transporter substrate-binding protein"/>
    <property type="match status" value="1"/>
</dbReference>
<protein>
    <recommendedName>
        <fullName evidence="6">Putative aliphatic sulfonates-binding protein</fullName>
    </recommendedName>
</protein>
<dbReference type="PANTHER" id="PTHR30024">
    <property type="entry name" value="ALIPHATIC SULFONATES-BINDING PROTEIN-RELATED"/>
    <property type="match status" value="1"/>
</dbReference>
<dbReference type="PANTHER" id="PTHR30024:SF42">
    <property type="entry name" value="ALIPHATIC SULFONATES-BINDING PROTEIN-RELATED"/>
    <property type="match status" value="1"/>
</dbReference>
<comment type="similarity">
    <text evidence="2">Belongs to the bacterial solute-binding protein SsuA/TauA family.</text>
</comment>
<dbReference type="GO" id="GO:0016020">
    <property type="term" value="C:membrane"/>
    <property type="evidence" value="ECO:0007669"/>
    <property type="project" value="InterPro"/>
</dbReference>
<evidence type="ECO:0000256" key="5">
    <source>
        <dbReference type="ARBA" id="ARBA00055538"/>
    </source>
</evidence>
<dbReference type="Pfam" id="PF09084">
    <property type="entry name" value="NMT1"/>
    <property type="match status" value="1"/>
</dbReference>
<dbReference type="GO" id="GO:0042597">
    <property type="term" value="C:periplasmic space"/>
    <property type="evidence" value="ECO:0007669"/>
    <property type="project" value="UniProtKB-SubCell"/>
</dbReference>
<evidence type="ECO:0000256" key="2">
    <source>
        <dbReference type="ARBA" id="ARBA00010742"/>
    </source>
</evidence>
<dbReference type="Gene3D" id="3.40.190.10">
    <property type="entry name" value="Periplasmic binding protein-like II"/>
    <property type="match status" value="2"/>
</dbReference>
<dbReference type="GO" id="GO:0042626">
    <property type="term" value="F:ATPase-coupled transmembrane transporter activity"/>
    <property type="evidence" value="ECO:0007669"/>
    <property type="project" value="InterPro"/>
</dbReference>
<feature type="domain" description="Solute-binding protein family 3/N-terminal" evidence="8">
    <location>
        <begin position="50"/>
        <end position="266"/>
    </location>
</feature>
<keyword evidence="4 7" id="KW-0732">Signal</keyword>
<comment type="subcellular location">
    <subcellularLocation>
        <location evidence="1">Periplasm</location>
    </subcellularLocation>
</comment>
<evidence type="ECO:0000256" key="1">
    <source>
        <dbReference type="ARBA" id="ARBA00004418"/>
    </source>
</evidence>
<keyword evidence="3" id="KW-0813">Transport</keyword>
<proteinExistence type="inferred from homology"/>
<keyword evidence="10" id="KW-1185">Reference proteome</keyword>
<reference evidence="9 10" key="1">
    <citation type="submission" date="2014-06" db="EMBL/GenBank/DDBJ databases">
        <title>Draft genome sequence of Paenibacillus sp. MSt1.</title>
        <authorList>
            <person name="Aw Y.K."/>
            <person name="Ong K.S."/>
            <person name="Gan H.M."/>
            <person name="Lee S.M."/>
        </authorList>
    </citation>
    <scope>NUCLEOTIDE SEQUENCE [LARGE SCALE GENOMIC DNA]</scope>
    <source>
        <strain evidence="9 10">MSt1</strain>
    </source>
</reference>
<feature type="chain" id="PRO_5001761232" description="Putative aliphatic sulfonates-binding protein" evidence="7">
    <location>
        <begin position="30"/>
        <end position="333"/>
    </location>
</feature>
<sequence length="333" mass="35733">MRRKLGARPFALALLAVLLVAVAASCATAAKSGLGGTTGAAGEKDEKAKQVRIGYQKYGTVNFLKAQGKLDRKLQEAGYAVTWTEFPGGPQLLEALNVGSIDFGHTGEAPPIFAQAAGAPLVYLAYEQARPASEAIVVPEASPIQSIKDLKDKKVALNKGSNVHYLLVKLLEQAGLSYSDVRTVFLPPADARVAFERGSVDAWVIWDPYFAAVQTSAKARVLADGKDVVSNHEYYLASRPFAERNKEITAVLLEELNKAGAWAKANPQEVAQLLSPQLGIDIPSLELAMGRREYGLLPINGQVIAEQQRVADTFLQIGLIPKAIKVSEALLDS</sequence>
<evidence type="ECO:0000256" key="7">
    <source>
        <dbReference type="SAM" id="SignalP"/>
    </source>
</evidence>
<organism evidence="9 10">
    <name type="scientific">Paenibacillus tyrfis</name>
    <dbReference type="NCBI Taxonomy" id="1501230"/>
    <lineage>
        <taxon>Bacteria</taxon>
        <taxon>Bacillati</taxon>
        <taxon>Bacillota</taxon>
        <taxon>Bacilli</taxon>
        <taxon>Bacillales</taxon>
        <taxon>Paenibacillaceae</taxon>
        <taxon>Paenibacillus</taxon>
    </lineage>
</organism>
<evidence type="ECO:0000259" key="8">
    <source>
        <dbReference type="SMART" id="SM00062"/>
    </source>
</evidence>
<dbReference type="eggNOG" id="COG0715">
    <property type="taxonomic scope" value="Bacteria"/>
</dbReference>
<name>A0A081P186_9BACL</name>
<dbReference type="NCBIfam" id="TIGR01728">
    <property type="entry name" value="SsuA_fam"/>
    <property type="match status" value="1"/>
</dbReference>
<dbReference type="InterPro" id="IPR015168">
    <property type="entry name" value="SsuA/THI5"/>
</dbReference>
<dbReference type="SMART" id="SM00062">
    <property type="entry name" value="PBPb"/>
    <property type="match status" value="1"/>
</dbReference>
<evidence type="ECO:0000256" key="6">
    <source>
        <dbReference type="ARBA" id="ARBA00070228"/>
    </source>
</evidence>